<feature type="domain" description="ABC transmembrane type-1" evidence="14">
    <location>
        <begin position="592"/>
        <end position="880"/>
    </location>
</feature>
<evidence type="ECO:0000313" key="16">
    <source>
        <dbReference type="Proteomes" id="UP000824469"/>
    </source>
</evidence>
<dbReference type="GO" id="GO:0016887">
    <property type="term" value="F:ATP hydrolysis activity"/>
    <property type="evidence" value="ECO:0007669"/>
    <property type="project" value="InterPro"/>
</dbReference>
<dbReference type="Gene3D" id="1.20.1560.10">
    <property type="entry name" value="ABC transporter type 1, transmembrane domain"/>
    <property type="match status" value="1"/>
</dbReference>
<dbReference type="PROSITE" id="PS00211">
    <property type="entry name" value="ABC_TRANSPORTER_1"/>
    <property type="match status" value="2"/>
</dbReference>
<evidence type="ECO:0000256" key="4">
    <source>
        <dbReference type="ARBA" id="ARBA00022692"/>
    </source>
</evidence>
<dbReference type="GO" id="GO:0005886">
    <property type="term" value="C:plasma membrane"/>
    <property type="evidence" value="ECO:0007669"/>
    <property type="project" value="UniProtKB-SubCell"/>
</dbReference>
<keyword evidence="10" id="KW-0325">Glycoprotein</keyword>
<keyword evidence="5" id="KW-0677">Repeat</keyword>
<feature type="non-terminal residue" evidence="15">
    <location>
        <position position="1"/>
    </location>
</feature>
<dbReference type="Pfam" id="PF00005">
    <property type="entry name" value="ABC_tran"/>
    <property type="match status" value="2"/>
</dbReference>
<evidence type="ECO:0000256" key="7">
    <source>
        <dbReference type="ARBA" id="ARBA00022840"/>
    </source>
</evidence>
<evidence type="ECO:0000256" key="11">
    <source>
        <dbReference type="ARBA" id="ARBA00062948"/>
    </source>
</evidence>
<comment type="subcellular location">
    <subcellularLocation>
        <location evidence="1">Cell membrane</location>
        <topology evidence="1">Multi-pass membrane protein</topology>
    </subcellularLocation>
</comment>
<dbReference type="PANTHER" id="PTHR45136:SF2">
    <property type="entry name" value="ABC TRANSPORTER DOMAIN-CONTAINING PROTEIN"/>
    <property type="match status" value="1"/>
</dbReference>
<dbReference type="Pfam" id="PF00664">
    <property type="entry name" value="ABC_membrane"/>
    <property type="match status" value="2"/>
</dbReference>
<dbReference type="InterPro" id="IPR003593">
    <property type="entry name" value="AAA+_ATPase"/>
</dbReference>
<protein>
    <submittedName>
        <fullName evidence="15">Uncharacterized protein</fullName>
    </submittedName>
</protein>
<evidence type="ECO:0000259" key="13">
    <source>
        <dbReference type="PROSITE" id="PS50893"/>
    </source>
</evidence>
<keyword evidence="16" id="KW-1185">Reference proteome</keyword>
<dbReference type="CDD" id="cd18578">
    <property type="entry name" value="ABC_6TM_Pgp_ABCB1_D2_like"/>
    <property type="match status" value="1"/>
</dbReference>
<organism evidence="15 16">
    <name type="scientific">Taxus chinensis</name>
    <name type="common">Chinese yew</name>
    <name type="synonym">Taxus wallichiana var. chinensis</name>
    <dbReference type="NCBI Taxonomy" id="29808"/>
    <lineage>
        <taxon>Eukaryota</taxon>
        <taxon>Viridiplantae</taxon>
        <taxon>Streptophyta</taxon>
        <taxon>Embryophyta</taxon>
        <taxon>Tracheophyta</taxon>
        <taxon>Spermatophyta</taxon>
        <taxon>Pinopsida</taxon>
        <taxon>Pinidae</taxon>
        <taxon>Conifers II</taxon>
        <taxon>Cupressales</taxon>
        <taxon>Taxaceae</taxon>
        <taxon>Taxus</taxon>
    </lineage>
</organism>
<dbReference type="OMA" id="SAIHAFA"/>
<comment type="similarity">
    <text evidence="2">Belongs to the ABC transporter superfamily. ABCB family. Multidrug resistance exporter (TC 3.A.1.201) subfamily.</text>
</comment>
<dbReference type="SMART" id="SM00382">
    <property type="entry name" value="AAA"/>
    <property type="match status" value="2"/>
</dbReference>
<keyword evidence="3" id="KW-0813">Transport</keyword>
<evidence type="ECO:0000259" key="14">
    <source>
        <dbReference type="PROSITE" id="PS50929"/>
    </source>
</evidence>
<dbReference type="Proteomes" id="UP000824469">
    <property type="component" value="Unassembled WGS sequence"/>
</dbReference>
<feature type="domain" description="ABC transmembrane type-1" evidence="14">
    <location>
        <begin position="1"/>
        <end position="245"/>
    </location>
</feature>
<dbReference type="EMBL" id="JAHRHJ020000007">
    <property type="protein sequence ID" value="KAH9310225.1"/>
    <property type="molecule type" value="Genomic_DNA"/>
</dbReference>
<keyword evidence="8 12" id="KW-1133">Transmembrane helix</keyword>
<evidence type="ECO:0000256" key="3">
    <source>
        <dbReference type="ARBA" id="ARBA00022448"/>
    </source>
</evidence>
<evidence type="ECO:0000256" key="9">
    <source>
        <dbReference type="ARBA" id="ARBA00023136"/>
    </source>
</evidence>
<dbReference type="SUPFAM" id="SSF90123">
    <property type="entry name" value="ABC transporter transmembrane region"/>
    <property type="match status" value="2"/>
</dbReference>
<keyword evidence="7" id="KW-0067">ATP-binding</keyword>
<feature type="domain" description="ABC transporter" evidence="13">
    <location>
        <begin position="280"/>
        <end position="516"/>
    </location>
</feature>
<reference evidence="15 16" key="1">
    <citation type="journal article" date="2021" name="Nat. Plants">
        <title>The Taxus genome provides insights into paclitaxel biosynthesis.</title>
        <authorList>
            <person name="Xiong X."/>
            <person name="Gou J."/>
            <person name="Liao Q."/>
            <person name="Li Y."/>
            <person name="Zhou Q."/>
            <person name="Bi G."/>
            <person name="Li C."/>
            <person name="Du R."/>
            <person name="Wang X."/>
            <person name="Sun T."/>
            <person name="Guo L."/>
            <person name="Liang H."/>
            <person name="Lu P."/>
            <person name="Wu Y."/>
            <person name="Zhang Z."/>
            <person name="Ro D.K."/>
            <person name="Shang Y."/>
            <person name="Huang S."/>
            <person name="Yan J."/>
        </authorList>
    </citation>
    <scope>NUCLEOTIDE SEQUENCE [LARGE SCALE GENOMIC DNA]</scope>
    <source>
        <strain evidence="15">Ta-2019</strain>
    </source>
</reference>
<keyword evidence="6" id="KW-0547">Nucleotide-binding</keyword>
<dbReference type="PROSITE" id="PS50893">
    <property type="entry name" value="ABC_TRANSPORTER_2"/>
    <property type="match status" value="2"/>
</dbReference>
<feature type="transmembrane region" description="Helical" evidence="12">
    <location>
        <begin position="185"/>
        <end position="204"/>
    </location>
</feature>
<evidence type="ECO:0000256" key="5">
    <source>
        <dbReference type="ARBA" id="ARBA00022737"/>
    </source>
</evidence>
<proteinExistence type="inferred from homology"/>
<dbReference type="InterPro" id="IPR027417">
    <property type="entry name" value="P-loop_NTPase"/>
</dbReference>
<dbReference type="Gene3D" id="3.40.50.300">
    <property type="entry name" value="P-loop containing nucleotide triphosphate hydrolases"/>
    <property type="match status" value="2"/>
</dbReference>
<feature type="transmembrane region" description="Helical" evidence="12">
    <location>
        <begin position="79"/>
        <end position="99"/>
    </location>
</feature>
<dbReference type="FunFam" id="3.40.50.300:FF:000066">
    <property type="entry name" value="ABC transporter B family member 1"/>
    <property type="match status" value="1"/>
</dbReference>
<evidence type="ECO:0000256" key="1">
    <source>
        <dbReference type="ARBA" id="ARBA00004651"/>
    </source>
</evidence>
<dbReference type="SUPFAM" id="SSF52540">
    <property type="entry name" value="P-loop containing nucleoside triphosphate hydrolases"/>
    <property type="match status" value="2"/>
</dbReference>
<evidence type="ECO:0000256" key="12">
    <source>
        <dbReference type="SAM" id="Phobius"/>
    </source>
</evidence>
<dbReference type="InterPro" id="IPR036640">
    <property type="entry name" value="ABC1_TM_sf"/>
</dbReference>
<feature type="domain" description="ABC transporter" evidence="13">
    <location>
        <begin position="915"/>
        <end position="1151"/>
    </location>
</feature>
<feature type="transmembrane region" description="Helical" evidence="12">
    <location>
        <begin position="105"/>
        <end position="126"/>
    </location>
</feature>
<evidence type="ECO:0000256" key="10">
    <source>
        <dbReference type="ARBA" id="ARBA00023180"/>
    </source>
</evidence>
<feature type="transmembrane region" description="Helical" evidence="12">
    <location>
        <begin position="216"/>
        <end position="237"/>
    </location>
</feature>
<dbReference type="PROSITE" id="PS50929">
    <property type="entry name" value="ABC_TM1F"/>
    <property type="match status" value="2"/>
</dbReference>
<gene>
    <name evidence="15" type="ORF">KI387_038136</name>
</gene>
<keyword evidence="4 12" id="KW-0812">Transmembrane</keyword>
<sequence>EVTYFLYLAAGASIAVFVEAFFWTRSGERQASRLRRKFLRAVLRQDAQFFDTSSVDTAEVVNSVTNDTLLIQDVLSEKVPFFIMNITNFIGSCAATFYLSWRLTLVTFPLVTLLIIPGLIYGKFLMRLASNMHAQYKRAGTIVGQALSSIRTVYSFTGEYNVINKYSSVLNATVKLGLKEGLAKGLAIGSNGFIFVIWAAMALYGSSMVMSHAITAGRILSIGLLVTHGGMALAIALPNLKYFSEAAIAAFHISKMIDSVPEIDHTEETGIVLEKVSGEVQFKNVQFTYPSRPETMIFRDFSLSVPAGHSMALVGASGSGKSTTILLLERFYNPISGEILLDGVNIQTLQLKWLRSQMGLVSQEPTLFATSIRENISFGKENATMDEITTAAMAANAHSFITQLPQGYDTQVGERGVQMSGGQKQRIAIARAMLKNPPIMLLDEATSALDAESEHIVQDALDKAAIGRTTIVVAHRLSTVRAADTIAVVQDGCVIELGGHHELIQNPNGKYAALVQLQQQTVKTEKDGKRTSDEILRTSSRELENRSDILDPCGNSISTPEKEDKIQFSDKIPTPTIYRMLALNSTEWKNAALGCLGAIGYGAMNPAYSFTVASMLSVLFQDDDHNEIRQKIRSFSLVLVALTVWSFLVNVIEHYNFAVMGEFLTRRVRMRMLSKILTFEVGWFDMNENSSGAVGSRLSKEANMVRSLVGDRLSLMVETLSAVAIVCAISLVVAWRFAIVILAVQPLRIYCYYIKRVLLKRLSKKSVKAQDRSSQVATECVVNYRTIAAFCAEERILELFESTQEGPHKETKIQSWYAGLILGTCEFIHVSQEALGFWYGGKLVEQGYISFRGFLTCIGMLSRIGRIIADAGSMTSDIAKGADAVKSVFVILDRNSSINPEDIGGLEPEKIDGNVELRNVDFAYPARPDVTVLRDFCLEIKAGNSVALVGQSGCGKSTIIGLVERFYDPLKGTVLIDHKDIKLFNLRCLRHFIGLVGQEPTLFAGSIRDNIMYGKEDATETEVIEAAKAANAHEFICCLENGYNTNTGDRGLQLSGGQKQRIAIARAILKNPSILLLDEATSALDAQSEKVVQEALDRVMVGRTSIVIAHRLSTIQNSDYIAVVKDGKIVEQGSHLDLTGKGENSEYFKLIQLQEHA</sequence>
<evidence type="ECO:0000256" key="8">
    <source>
        <dbReference type="ARBA" id="ARBA00022989"/>
    </source>
</evidence>
<evidence type="ECO:0000313" key="15">
    <source>
        <dbReference type="EMBL" id="KAH9310225.1"/>
    </source>
</evidence>
<feature type="transmembrane region" description="Helical" evidence="12">
    <location>
        <begin position="635"/>
        <end position="652"/>
    </location>
</feature>
<dbReference type="PANTHER" id="PTHR45136">
    <property type="entry name" value="ABC TRANSPORTER DOMAIN-CONTAINING PROTEIN"/>
    <property type="match status" value="1"/>
</dbReference>
<feature type="transmembrane region" description="Helical" evidence="12">
    <location>
        <begin position="6"/>
        <end position="24"/>
    </location>
</feature>
<dbReference type="GO" id="GO:0005524">
    <property type="term" value="F:ATP binding"/>
    <property type="evidence" value="ECO:0007669"/>
    <property type="project" value="UniProtKB-KW"/>
</dbReference>
<dbReference type="InterPro" id="IPR003439">
    <property type="entry name" value="ABC_transporter-like_ATP-bd"/>
</dbReference>
<dbReference type="CDD" id="cd03249">
    <property type="entry name" value="ABC_MTABC3_MDL1_MDL2"/>
    <property type="match status" value="2"/>
</dbReference>
<dbReference type="AlphaFoldDB" id="A0AA38FUD8"/>
<feature type="transmembrane region" description="Helical" evidence="12">
    <location>
        <begin position="720"/>
        <end position="744"/>
    </location>
</feature>
<keyword evidence="9 12" id="KW-0472">Membrane</keyword>
<dbReference type="FunFam" id="3.40.50.300:FF:000205">
    <property type="entry name" value="ABC transporter B family member 4"/>
    <property type="match status" value="1"/>
</dbReference>
<evidence type="ECO:0000256" key="6">
    <source>
        <dbReference type="ARBA" id="ARBA00022741"/>
    </source>
</evidence>
<comment type="subunit">
    <text evidence="11">Interacts with 1-naphthylphthalamic acid (NPA).</text>
</comment>
<comment type="caution">
    <text evidence="15">The sequence shown here is derived from an EMBL/GenBank/DDBJ whole genome shotgun (WGS) entry which is preliminary data.</text>
</comment>
<name>A0AA38FUD8_TAXCH</name>
<dbReference type="InterPro" id="IPR017871">
    <property type="entry name" value="ABC_transporter-like_CS"/>
</dbReference>
<dbReference type="GO" id="GO:0140359">
    <property type="term" value="F:ABC-type transporter activity"/>
    <property type="evidence" value="ECO:0007669"/>
    <property type="project" value="InterPro"/>
</dbReference>
<accession>A0AA38FUD8</accession>
<dbReference type="InterPro" id="IPR011527">
    <property type="entry name" value="ABC1_TM_dom"/>
</dbReference>
<evidence type="ECO:0000256" key="2">
    <source>
        <dbReference type="ARBA" id="ARBA00007577"/>
    </source>
</evidence>
<dbReference type="CDD" id="cd18577">
    <property type="entry name" value="ABC_6TM_Pgp_ABCB1_D1_like"/>
    <property type="match status" value="1"/>
</dbReference>